<comment type="similarity">
    <text evidence="2 5">Belongs to the peptidase M16 family.</text>
</comment>
<dbReference type="InterPro" id="IPR011249">
    <property type="entry name" value="Metalloenz_LuxS/M16"/>
</dbReference>
<sequence length="437" mass="48537">MTNMIQKKKVSKFVNGATLLTDVRTDVHSVALYILFKVGSNSEAVEISGISHFIEHMLFKGTEKRNAKEIAEACERIGASINAYTSREVTVYHGKVLKEYFYTLMEVFADMCKNSVFNEGEVERERNVIKEELKEYADDPSSILAEELEAICYKGTSAGMKVGGTIESVNSINRDAMLSFFEKHYVNSQMIIGISGNFDEEKAIEEVRKLFCGNVECITNSLHSINKNVISSPELYVAPNFCGGMSSISKDVEQVHVGLALPAVSYSCDNYYTQRIANIILGGGMSSRLFHSIRERLGLAYAIYSSIHSYARYGYLTISSVTSPENAKQLVEQSIFEMKKMVEDVNREEIEKGKNRILSSIIMSSESSSARASHMVTEYAMFEGVVEIDDIIAKVQNISVDEIKNELNSLVNSINTGYALSIVGNISSLDVKTLLSV</sequence>
<keyword evidence="4" id="KW-0482">Metalloprotease</keyword>
<dbReference type="PROSITE" id="PS00143">
    <property type="entry name" value="INSULINASE"/>
    <property type="match status" value="1"/>
</dbReference>
<feature type="domain" description="Peptidase M16 N-terminal" evidence="6">
    <location>
        <begin position="27"/>
        <end position="163"/>
    </location>
</feature>
<dbReference type="PANTHER" id="PTHR11851">
    <property type="entry name" value="METALLOPROTEASE"/>
    <property type="match status" value="1"/>
</dbReference>
<dbReference type="RefSeq" id="WP_323721907.1">
    <property type="nucleotide sequence ID" value="NZ_CP110343.1"/>
</dbReference>
<dbReference type="EMBL" id="CP110343">
    <property type="protein sequence ID" value="WPX97928.1"/>
    <property type="molecule type" value="Genomic_DNA"/>
</dbReference>
<comment type="cofactor">
    <cofactor evidence="1">
        <name>Zn(2+)</name>
        <dbReference type="ChEBI" id="CHEBI:29105"/>
    </cofactor>
</comment>
<protein>
    <submittedName>
        <fullName evidence="8">M16-like zinc-peptidase</fullName>
    </submittedName>
</protein>
<reference evidence="8" key="1">
    <citation type="submission" date="2022-10" db="EMBL/GenBank/DDBJ databases">
        <title>Host association and intracellularity evolved multiple times independently in the Rickettsiales.</title>
        <authorList>
            <person name="Castelli M."/>
            <person name="Nardi T."/>
            <person name="Gammuto L."/>
            <person name="Bellinzona G."/>
            <person name="Sabaneyeva E."/>
            <person name="Potekhin A."/>
            <person name="Serra V."/>
            <person name="Petroni G."/>
            <person name="Sassera D."/>
        </authorList>
    </citation>
    <scope>NUCLEOTIDE SEQUENCE [LARGE SCALE GENOMIC DNA]</scope>
    <source>
        <strain evidence="8">US_Bl 11III1</strain>
    </source>
</reference>
<keyword evidence="9" id="KW-1185">Reference proteome</keyword>
<evidence type="ECO:0000256" key="2">
    <source>
        <dbReference type="ARBA" id="ARBA00007261"/>
    </source>
</evidence>
<dbReference type="PANTHER" id="PTHR11851:SF49">
    <property type="entry name" value="MITOCHONDRIAL-PROCESSING PEPTIDASE SUBUNIT ALPHA"/>
    <property type="match status" value="1"/>
</dbReference>
<dbReference type="SUPFAM" id="SSF63411">
    <property type="entry name" value="LuxS/MPP-like metallohydrolase"/>
    <property type="match status" value="2"/>
</dbReference>
<feature type="domain" description="Peptidase M16 C-terminal" evidence="7">
    <location>
        <begin position="171"/>
        <end position="356"/>
    </location>
</feature>
<proteinExistence type="inferred from homology"/>
<name>A0ABZ0UP77_9RICK</name>
<evidence type="ECO:0000256" key="4">
    <source>
        <dbReference type="ARBA" id="ARBA00023049"/>
    </source>
</evidence>
<dbReference type="Pfam" id="PF00675">
    <property type="entry name" value="Peptidase_M16"/>
    <property type="match status" value="1"/>
</dbReference>
<dbReference type="Proteomes" id="UP001325140">
    <property type="component" value="Chromosome"/>
</dbReference>
<dbReference type="Gene3D" id="3.30.830.10">
    <property type="entry name" value="Metalloenzyme, LuxS/M16 peptidase-like"/>
    <property type="match status" value="2"/>
</dbReference>
<evidence type="ECO:0000313" key="9">
    <source>
        <dbReference type="Proteomes" id="UP001325140"/>
    </source>
</evidence>
<keyword evidence="4" id="KW-0378">Hydrolase</keyword>
<dbReference type="InterPro" id="IPR050361">
    <property type="entry name" value="MPP/UQCRC_Complex"/>
</dbReference>
<dbReference type="InterPro" id="IPR001431">
    <property type="entry name" value="Pept_M16_Zn_BS"/>
</dbReference>
<dbReference type="Pfam" id="PF05193">
    <property type="entry name" value="Peptidase_M16_C"/>
    <property type="match status" value="1"/>
</dbReference>
<accession>A0ABZ0UP77</accession>
<dbReference type="InterPro" id="IPR007863">
    <property type="entry name" value="Peptidase_M16_C"/>
</dbReference>
<dbReference type="InterPro" id="IPR011765">
    <property type="entry name" value="Pept_M16_N"/>
</dbReference>
<organism evidence="8 9">
    <name type="scientific">Candidatus Fokinia crypta</name>
    <dbReference type="NCBI Taxonomy" id="1920990"/>
    <lineage>
        <taxon>Bacteria</taxon>
        <taxon>Pseudomonadati</taxon>
        <taxon>Pseudomonadota</taxon>
        <taxon>Alphaproteobacteria</taxon>
        <taxon>Rickettsiales</taxon>
        <taxon>Candidatus Midichloriaceae</taxon>
        <taxon>Candidatus Fokinia</taxon>
    </lineage>
</organism>
<gene>
    <name evidence="8" type="ORF">Fokcrypt_00452</name>
</gene>
<evidence type="ECO:0000259" key="6">
    <source>
        <dbReference type="Pfam" id="PF00675"/>
    </source>
</evidence>
<evidence type="ECO:0000256" key="5">
    <source>
        <dbReference type="RuleBase" id="RU004447"/>
    </source>
</evidence>
<evidence type="ECO:0000259" key="7">
    <source>
        <dbReference type="Pfam" id="PF05193"/>
    </source>
</evidence>
<keyword evidence="3" id="KW-0645">Protease</keyword>
<evidence type="ECO:0000313" key="8">
    <source>
        <dbReference type="EMBL" id="WPX97928.1"/>
    </source>
</evidence>
<evidence type="ECO:0000256" key="3">
    <source>
        <dbReference type="ARBA" id="ARBA00022670"/>
    </source>
</evidence>
<evidence type="ECO:0000256" key="1">
    <source>
        <dbReference type="ARBA" id="ARBA00001947"/>
    </source>
</evidence>